<keyword evidence="3 7" id="KW-0418">Kinase</keyword>
<keyword evidence="8" id="KW-1185">Reference proteome</keyword>
<evidence type="ECO:0000256" key="1">
    <source>
        <dbReference type="ARBA" id="ARBA00022679"/>
    </source>
</evidence>
<dbReference type="Gene3D" id="1.10.510.10">
    <property type="entry name" value="Transferase(Phosphotransferase) domain 1"/>
    <property type="match status" value="1"/>
</dbReference>
<name>A0A1I3UKD7_9RHOB</name>
<dbReference type="InterPro" id="IPR011009">
    <property type="entry name" value="Kinase-like_dom_sf"/>
</dbReference>
<feature type="compositionally biased region" description="Low complexity" evidence="5">
    <location>
        <begin position="679"/>
        <end position="700"/>
    </location>
</feature>
<dbReference type="InterPro" id="IPR008266">
    <property type="entry name" value="Tyr_kinase_AS"/>
</dbReference>
<dbReference type="Pfam" id="PF00069">
    <property type="entry name" value="Pkinase"/>
    <property type="match status" value="1"/>
</dbReference>
<protein>
    <submittedName>
        <fullName evidence="7">Serine/threonine protein kinase</fullName>
    </submittedName>
</protein>
<evidence type="ECO:0000256" key="2">
    <source>
        <dbReference type="ARBA" id="ARBA00022741"/>
    </source>
</evidence>
<gene>
    <name evidence="7" type="ORF">SAMN04488095_3742</name>
</gene>
<feature type="region of interest" description="Disordered" evidence="5">
    <location>
        <begin position="666"/>
        <end position="700"/>
    </location>
</feature>
<evidence type="ECO:0000256" key="5">
    <source>
        <dbReference type="SAM" id="MobiDB-lite"/>
    </source>
</evidence>
<dbReference type="GO" id="GO:0005524">
    <property type="term" value="F:ATP binding"/>
    <property type="evidence" value="ECO:0007669"/>
    <property type="project" value="UniProtKB-KW"/>
</dbReference>
<evidence type="ECO:0000313" key="7">
    <source>
        <dbReference type="EMBL" id="SFJ82251.1"/>
    </source>
</evidence>
<keyword evidence="2" id="KW-0547">Nucleotide-binding</keyword>
<dbReference type="EMBL" id="FORA01000008">
    <property type="protein sequence ID" value="SFJ82251.1"/>
    <property type="molecule type" value="Genomic_DNA"/>
</dbReference>
<dbReference type="CDD" id="cd14014">
    <property type="entry name" value="STKc_PknB_like"/>
    <property type="match status" value="1"/>
</dbReference>
<feature type="domain" description="Protein kinase" evidence="6">
    <location>
        <begin position="80"/>
        <end position="336"/>
    </location>
</feature>
<reference evidence="7 8" key="1">
    <citation type="submission" date="2016-10" db="EMBL/GenBank/DDBJ databases">
        <authorList>
            <person name="de Groot N.N."/>
        </authorList>
    </citation>
    <scope>NUCLEOTIDE SEQUENCE [LARGE SCALE GENOMIC DNA]</scope>
    <source>
        <strain evidence="7 8">DSM 19073</strain>
    </source>
</reference>
<dbReference type="PROSITE" id="PS50011">
    <property type="entry name" value="PROTEIN_KINASE_DOM"/>
    <property type="match status" value="1"/>
</dbReference>
<feature type="region of interest" description="Disordered" evidence="5">
    <location>
        <begin position="446"/>
        <end position="465"/>
    </location>
</feature>
<dbReference type="PANTHER" id="PTHR43289:SF34">
    <property type="entry name" value="SERINE_THREONINE-PROTEIN KINASE YBDM-RELATED"/>
    <property type="match status" value="1"/>
</dbReference>
<proteinExistence type="predicted"/>
<feature type="region of interest" description="Disordered" evidence="5">
    <location>
        <begin position="343"/>
        <end position="404"/>
    </location>
</feature>
<dbReference type="AlphaFoldDB" id="A0A1I3UKD7"/>
<evidence type="ECO:0000259" key="6">
    <source>
        <dbReference type="PROSITE" id="PS50011"/>
    </source>
</evidence>
<keyword evidence="4" id="KW-0067">ATP-binding</keyword>
<evidence type="ECO:0000256" key="4">
    <source>
        <dbReference type="ARBA" id="ARBA00022840"/>
    </source>
</evidence>
<organism evidence="7 8">
    <name type="scientific">Jannaschia pohangensis</name>
    <dbReference type="NCBI Taxonomy" id="390807"/>
    <lineage>
        <taxon>Bacteria</taxon>
        <taxon>Pseudomonadati</taxon>
        <taxon>Pseudomonadota</taxon>
        <taxon>Alphaproteobacteria</taxon>
        <taxon>Rhodobacterales</taxon>
        <taxon>Roseobacteraceae</taxon>
        <taxon>Jannaschia</taxon>
    </lineage>
</organism>
<dbReference type="PROSITE" id="PS00109">
    <property type="entry name" value="PROTEIN_KINASE_TYR"/>
    <property type="match status" value="1"/>
</dbReference>
<feature type="compositionally biased region" description="Low complexity" evidence="5">
    <location>
        <begin position="343"/>
        <end position="357"/>
    </location>
</feature>
<dbReference type="SUPFAM" id="SSF56112">
    <property type="entry name" value="Protein kinase-like (PK-like)"/>
    <property type="match status" value="1"/>
</dbReference>
<accession>A0A1I3UKD7</accession>
<dbReference type="STRING" id="390807.SAMN04488095_3742"/>
<evidence type="ECO:0000313" key="8">
    <source>
        <dbReference type="Proteomes" id="UP000199110"/>
    </source>
</evidence>
<keyword evidence="1" id="KW-0808">Transferase</keyword>
<dbReference type="InterPro" id="IPR000719">
    <property type="entry name" value="Prot_kinase_dom"/>
</dbReference>
<dbReference type="PANTHER" id="PTHR43289">
    <property type="entry name" value="MITOGEN-ACTIVATED PROTEIN KINASE KINASE KINASE 20-RELATED"/>
    <property type="match status" value="1"/>
</dbReference>
<keyword evidence="7" id="KW-0723">Serine/threonine-protein kinase</keyword>
<feature type="region of interest" description="Disordered" evidence="5">
    <location>
        <begin position="1"/>
        <end position="67"/>
    </location>
</feature>
<dbReference type="GO" id="GO:0004674">
    <property type="term" value="F:protein serine/threonine kinase activity"/>
    <property type="evidence" value="ECO:0007669"/>
    <property type="project" value="UniProtKB-KW"/>
</dbReference>
<feature type="compositionally biased region" description="Acidic residues" evidence="5">
    <location>
        <begin position="29"/>
        <end position="40"/>
    </location>
</feature>
<dbReference type="Proteomes" id="UP000199110">
    <property type="component" value="Unassembled WGS sequence"/>
</dbReference>
<evidence type="ECO:0000256" key="3">
    <source>
        <dbReference type="ARBA" id="ARBA00022777"/>
    </source>
</evidence>
<sequence length="700" mass="72919">MKSRSKGSSRMSDWPPTEDPGKKKTPTGLEDDSDWADDDPDRTRLAEDLGAPPPVPQPGTAAARTTHGTVKLGTRINNNYEITAVLKAGGMGEVYRGENVFTHDPVAIKLVKPDLANDEKIALMFRREARTLGQLVDDAIVRYYNFVQDPEINRYCLVMEFIEGTPLSDLVENRGPLTVAEARGLMRRLASGLGKAHAMDVVHRDLSPDNVMLPGGDLKEAKLIDFGIARSPLVTEGTMAGQFAGKFKYVSPEQLGHYDGAIGPVTDVYGLGLLIAAAVRGEALPMGASIVEAVEARRAVPDLSSLPEELRPILSHMLQPDPADRPKDMATVIAMLNKRPDTAAPVAETPAAPVGVPVSPPPFSAPPQTGSGLRLPPGPGAFQQPVAPRQTTPPRSLAAEEEVEPSNTGKLLVALVILFAGILGGAGFYGWREGLFGGQTVSALPGTGPVETPGDPPPPASDTREGFLAAYPAGSCAFAQRRATGPMSGLVEGFGLNADWSALPDAYDAAFGSRPDVVARELTAAQCAVLDFVAPQAGTDGGAPLEVVLDVETLVSGTALTGRIIDPLARPVWLALVTPDGSVWNVTDRLSGAVGDRRALRVGLELPPGGEAAGQLLLAVAAPRALASASTAAGGTPAQDLLPLIAAEIARRGDDVAVSLALVTLTPPEQAPQEVPGTDDASQDAPAPDAPDPAATPVAD</sequence>